<dbReference type="Proteomes" id="UP001071230">
    <property type="component" value="Unassembled WGS sequence"/>
</dbReference>
<evidence type="ECO:0000313" key="2">
    <source>
        <dbReference type="EMBL" id="CEJ07015.1"/>
    </source>
</evidence>
<gene>
    <name evidence="2" type="ORF">DEACI_1469</name>
    <name evidence="1" type="ORF">DEACI_2195</name>
</gene>
<evidence type="ECO:0000313" key="1">
    <source>
        <dbReference type="EMBL" id="CAA7601528.1"/>
    </source>
</evidence>
<protein>
    <submittedName>
        <fullName evidence="1">Uncharacterized protein</fullName>
    </submittedName>
</protein>
<reference evidence="2" key="1">
    <citation type="submission" date="2014-11" db="EMBL/GenBank/DDBJ databases">
        <authorList>
            <person name="Hornung B.V."/>
        </authorList>
    </citation>
    <scope>NUCLEOTIDE SEQUENCE</scope>
    <source>
        <strain evidence="2">INE</strain>
    </source>
</reference>
<proteinExistence type="predicted"/>
<keyword evidence="3" id="KW-1185">Reference proteome</keyword>
<organism evidence="1">
    <name type="scientific">Acididesulfobacillus acetoxydans</name>
    <dbReference type="NCBI Taxonomy" id="1561005"/>
    <lineage>
        <taxon>Bacteria</taxon>
        <taxon>Bacillati</taxon>
        <taxon>Bacillota</taxon>
        <taxon>Clostridia</taxon>
        <taxon>Eubacteriales</taxon>
        <taxon>Peptococcaceae</taxon>
        <taxon>Acididesulfobacillus</taxon>
    </lineage>
</organism>
<name>A0A8S0W3C4_9FIRM</name>
<dbReference type="KEGG" id="aacx:DEACI_2195"/>
<accession>A0A8S0W3C4</accession>
<dbReference type="Proteomes" id="UP000836597">
    <property type="component" value="Chromosome"/>
</dbReference>
<dbReference type="EMBL" id="LR746496">
    <property type="protein sequence ID" value="CAA7601528.1"/>
    <property type="molecule type" value="Genomic_DNA"/>
</dbReference>
<evidence type="ECO:0000313" key="3">
    <source>
        <dbReference type="Proteomes" id="UP001071230"/>
    </source>
</evidence>
<sequence length="75" mass="8312">MLEMASPTPCLSIRSIGESASLGSPVRKLLGSTCVSKVSPREGLCIRIEAYAEIRKYGRFDPVKKNRFLAKRKRG</sequence>
<dbReference type="EMBL" id="CDGJ01000037">
    <property type="protein sequence ID" value="CEJ07015.1"/>
    <property type="molecule type" value="Genomic_DNA"/>
</dbReference>
<dbReference type="AlphaFoldDB" id="A0A8S0W3C4"/>
<reference evidence="1" key="2">
    <citation type="submission" date="2020-01" db="EMBL/GenBank/DDBJ databases">
        <authorList>
            <person name="Hornung B."/>
        </authorList>
    </citation>
    <scope>NUCLEOTIDE SEQUENCE</scope>
    <source>
        <strain evidence="1">PacBioINE</strain>
    </source>
</reference>